<comment type="similarity">
    <text evidence="2 5">Belongs to the glycosyl hydrolase 17 family.</text>
</comment>
<evidence type="ECO:0000256" key="1">
    <source>
        <dbReference type="ARBA" id="ARBA00006974"/>
    </source>
</evidence>
<proteinExistence type="inferred from homology"/>
<organism evidence="6">
    <name type="scientific">Ananas comosus var. bracteatus</name>
    <name type="common">red pineapple</name>
    <dbReference type="NCBI Taxonomy" id="296719"/>
    <lineage>
        <taxon>Eukaryota</taxon>
        <taxon>Viridiplantae</taxon>
        <taxon>Streptophyta</taxon>
        <taxon>Embryophyta</taxon>
        <taxon>Tracheophyta</taxon>
        <taxon>Spermatophyta</taxon>
        <taxon>Magnoliopsida</taxon>
        <taxon>Liliopsida</taxon>
        <taxon>Poales</taxon>
        <taxon>Bromeliaceae</taxon>
        <taxon>Bromelioideae</taxon>
        <taxon>Ananas</taxon>
    </lineage>
</organism>
<evidence type="ECO:0000256" key="2">
    <source>
        <dbReference type="ARBA" id="ARBA00008773"/>
    </source>
</evidence>
<dbReference type="InterPro" id="IPR044965">
    <property type="entry name" value="Glyco_hydro_17_plant"/>
</dbReference>
<dbReference type="InterPro" id="IPR003676">
    <property type="entry name" value="SAUR_fam"/>
</dbReference>
<dbReference type="SUPFAM" id="SSF51445">
    <property type="entry name" value="(Trans)glycosidases"/>
    <property type="match status" value="1"/>
</dbReference>
<evidence type="ECO:0000313" key="6">
    <source>
        <dbReference type="EMBL" id="CAD1825906.1"/>
    </source>
</evidence>
<dbReference type="GO" id="GO:0005975">
    <property type="term" value="P:carbohydrate metabolic process"/>
    <property type="evidence" value="ECO:0007669"/>
    <property type="project" value="InterPro"/>
</dbReference>
<dbReference type="InterPro" id="IPR017853">
    <property type="entry name" value="GH"/>
</dbReference>
<keyword evidence="4" id="KW-0326">Glycosidase</keyword>
<protein>
    <recommendedName>
        <fullName evidence="7">Glucan endo-1,3-beta-D-glucosidase</fullName>
    </recommendedName>
</protein>
<dbReference type="EMBL" id="LR862145">
    <property type="protein sequence ID" value="CAD1825906.1"/>
    <property type="molecule type" value="Genomic_DNA"/>
</dbReference>
<dbReference type="Pfam" id="PF02519">
    <property type="entry name" value="Auxin_inducible"/>
    <property type="match status" value="1"/>
</dbReference>
<reference evidence="6" key="1">
    <citation type="submission" date="2020-07" db="EMBL/GenBank/DDBJ databases">
        <authorList>
            <person name="Lin J."/>
        </authorList>
    </citation>
    <scope>NUCLEOTIDE SEQUENCE</scope>
</reference>
<name>A0A6V7P5K9_ANACO</name>
<evidence type="ECO:0000256" key="5">
    <source>
        <dbReference type="RuleBase" id="RU004335"/>
    </source>
</evidence>
<dbReference type="Pfam" id="PF00332">
    <property type="entry name" value="Glyco_hydro_17"/>
    <property type="match status" value="1"/>
</dbReference>
<dbReference type="PANTHER" id="PTHR32227">
    <property type="entry name" value="GLUCAN ENDO-1,3-BETA-GLUCOSIDASE BG1-RELATED-RELATED"/>
    <property type="match status" value="1"/>
</dbReference>
<sequence length="345" mass="38037">MCGECTLHKLGRDGERWWQCEKERECGIVFQSWRCTPKAGRRAVRAEKGGGAAGGLAEDNAAKPRIRVVVALPNELLAAAASRPGYALGWVQRNVAAYYPAIQIAAVAVDNEMFASPRSSLIALLVPAMTNVHAALVRLGLDGAMKVSSPIALTALRASYPPSAGAFPKDLAERVMRPMLDLLRHTGSYLMVNAYTFFAYSADAALISLDYAAIRPDTGLVIAHQQLEKPKFDGDSAVDEHLDVVPRGLHPIYVDKSRRRYLVSSDLIDHPLFHVLIERSDGGEGMSSAVIIMREVVLLEHLLRMLRNVGVYLSRVDARRLRRFLHLRPCHYIDYIIAATSNSLL</sequence>
<keyword evidence="3" id="KW-0378">Hydrolase</keyword>
<accession>A0A6V7P5K9</accession>
<evidence type="ECO:0000256" key="4">
    <source>
        <dbReference type="ARBA" id="ARBA00023295"/>
    </source>
</evidence>
<dbReference type="GO" id="GO:0004553">
    <property type="term" value="F:hydrolase activity, hydrolyzing O-glycosyl compounds"/>
    <property type="evidence" value="ECO:0007669"/>
    <property type="project" value="InterPro"/>
</dbReference>
<gene>
    <name evidence="6" type="ORF">CB5_LOCUS9117</name>
</gene>
<evidence type="ECO:0008006" key="7">
    <source>
        <dbReference type="Google" id="ProtNLM"/>
    </source>
</evidence>
<dbReference type="GO" id="GO:0009733">
    <property type="term" value="P:response to auxin"/>
    <property type="evidence" value="ECO:0007669"/>
    <property type="project" value="InterPro"/>
</dbReference>
<dbReference type="AlphaFoldDB" id="A0A6V7P5K9"/>
<comment type="similarity">
    <text evidence="1">Belongs to the ARG7 family.</text>
</comment>
<dbReference type="Gene3D" id="3.20.20.80">
    <property type="entry name" value="Glycosidases"/>
    <property type="match status" value="1"/>
</dbReference>
<dbReference type="InterPro" id="IPR000490">
    <property type="entry name" value="Glyco_hydro_17"/>
</dbReference>
<evidence type="ECO:0000256" key="3">
    <source>
        <dbReference type="ARBA" id="ARBA00022801"/>
    </source>
</evidence>